<feature type="region of interest" description="Disordered" evidence="1">
    <location>
        <begin position="119"/>
        <end position="146"/>
    </location>
</feature>
<protein>
    <recommendedName>
        <fullName evidence="2">GapR-like DNA-binding domain-containing protein</fullName>
    </recommendedName>
</protein>
<reference evidence="4" key="1">
    <citation type="journal article" date="2019" name="Int. J. Syst. Evol. Microbiol.">
        <title>The Global Catalogue of Microorganisms (GCM) 10K type strain sequencing project: providing services to taxonomists for standard genome sequencing and annotation.</title>
        <authorList>
            <consortium name="The Broad Institute Genomics Platform"/>
            <consortium name="The Broad Institute Genome Sequencing Center for Infectious Disease"/>
            <person name="Wu L."/>
            <person name="Ma J."/>
        </authorList>
    </citation>
    <scope>NUCLEOTIDE SEQUENCE [LARGE SCALE GENOMIC DNA]</scope>
    <source>
        <strain evidence="4">CCUG 43117</strain>
    </source>
</reference>
<gene>
    <name evidence="3" type="ORF">ACFPN9_29345</name>
</gene>
<comment type="caution">
    <text evidence="3">The sequence shown here is derived from an EMBL/GenBank/DDBJ whole genome shotgun (WGS) entry which is preliminary data.</text>
</comment>
<proteinExistence type="predicted"/>
<accession>A0ABW0P9L7</accession>
<dbReference type="Proteomes" id="UP001596060">
    <property type="component" value="Unassembled WGS sequence"/>
</dbReference>
<dbReference type="InterPro" id="IPR046367">
    <property type="entry name" value="GapR-like_DNA-bd"/>
</dbReference>
<sequence length="146" mass="15778">MARRPRASKAAAAAGAVAKSNGISADLIKEYIERFDALEQELASEKGKFMKKAKDIAEARKELFTEGKTRGINPKALKTEMKCSRLSAKILAERNALEGEDAEQAELIRNAIIAINTPLEPETADEKKAADASLADSLTGDDEDDD</sequence>
<feature type="domain" description="GapR-like DNA-binding" evidence="2">
    <location>
        <begin position="25"/>
        <end position="97"/>
    </location>
</feature>
<dbReference type="RefSeq" id="WP_377818079.1">
    <property type="nucleotide sequence ID" value="NZ_JBHSLU010000161.1"/>
</dbReference>
<evidence type="ECO:0000256" key="1">
    <source>
        <dbReference type="SAM" id="MobiDB-lite"/>
    </source>
</evidence>
<organism evidence="3 4">
    <name type="scientific">Bosea massiliensis</name>
    <dbReference type="NCBI Taxonomy" id="151419"/>
    <lineage>
        <taxon>Bacteria</taxon>
        <taxon>Pseudomonadati</taxon>
        <taxon>Pseudomonadota</taxon>
        <taxon>Alphaproteobacteria</taxon>
        <taxon>Hyphomicrobiales</taxon>
        <taxon>Boseaceae</taxon>
        <taxon>Bosea</taxon>
    </lineage>
</organism>
<dbReference type="EMBL" id="JBHSLU010000161">
    <property type="protein sequence ID" value="MFC5509324.1"/>
    <property type="molecule type" value="Genomic_DNA"/>
</dbReference>
<evidence type="ECO:0000313" key="4">
    <source>
        <dbReference type="Proteomes" id="UP001596060"/>
    </source>
</evidence>
<evidence type="ECO:0000313" key="3">
    <source>
        <dbReference type="EMBL" id="MFC5509324.1"/>
    </source>
</evidence>
<dbReference type="Pfam" id="PF10073">
    <property type="entry name" value="GapR_DNA-bd"/>
    <property type="match status" value="1"/>
</dbReference>
<keyword evidence="4" id="KW-1185">Reference proteome</keyword>
<name>A0ABW0P9L7_9HYPH</name>
<evidence type="ECO:0000259" key="2">
    <source>
        <dbReference type="Pfam" id="PF10073"/>
    </source>
</evidence>